<accession>A0A0A9A885</accession>
<evidence type="ECO:0000313" key="1">
    <source>
        <dbReference type="EMBL" id="JAD47904.1"/>
    </source>
</evidence>
<reference evidence="1" key="2">
    <citation type="journal article" date="2015" name="Data Brief">
        <title>Shoot transcriptome of the giant reed, Arundo donax.</title>
        <authorList>
            <person name="Barrero R.A."/>
            <person name="Guerrero F.D."/>
            <person name="Moolhuijzen P."/>
            <person name="Goolsby J.A."/>
            <person name="Tidwell J."/>
            <person name="Bellgard S.E."/>
            <person name="Bellgard M.I."/>
        </authorList>
    </citation>
    <scope>NUCLEOTIDE SEQUENCE</scope>
    <source>
        <tissue evidence="1">Shoot tissue taken approximately 20 cm above the soil surface</tissue>
    </source>
</reference>
<sequence>MQDSQLVLMSSMITIQSMIGGFVTQ</sequence>
<name>A0A0A9A885_ARUDO</name>
<dbReference type="AlphaFoldDB" id="A0A0A9A885"/>
<proteinExistence type="predicted"/>
<organism evidence="1">
    <name type="scientific">Arundo donax</name>
    <name type="common">Giant reed</name>
    <name type="synonym">Donax arundinaceus</name>
    <dbReference type="NCBI Taxonomy" id="35708"/>
    <lineage>
        <taxon>Eukaryota</taxon>
        <taxon>Viridiplantae</taxon>
        <taxon>Streptophyta</taxon>
        <taxon>Embryophyta</taxon>
        <taxon>Tracheophyta</taxon>
        <taxon>Spermatophyta</taxon>
        <taxon>Magnoliopsida</taxon>
        <taxon>Liliopsida</taxon>
        <taxon>Poales</taxon>
        <taxon>Poaceae</taxon>
        <taxon>PACMAD clade</taxon>
        <taxon>Arundinoideae</taxon>
        <taxon>Arundineae</taxon>
        <taxon>Arundo</taxon>
    </lineage>
</organism>
<dbReference type="EMBL" id="GBRH01249991">
    <property type="protein sequence ID" value="JAD47904.1"/>
    <property type="molecule type" value="Transcribed_RNA"/>
</dbReference>
<protein>
    <submittedName>
        <fullName evidence="1">Uncharacterized protein</fullName>
    </submittedName>
</protein>
<reference evidence="1" key="1">
    <citation type="submission" date="2014-09" db="EMBL/GenBank/DDBJ databases">
        <authorList>
            <person name="Magalhaes I.L.F."/>
            <person name="Oliveira U."/>
            <person name="Santos F.R."/>
            <person name="Vidigal T.H.D.A."/>
            <person name="Brescovit A.D."/>
            <person name="Santos A.J."/>
        </authorList>
    </citation>
    <scope>NUCLEOTIDE SEQUENCE</scope>
    <source>
        <tissue evidence="1">Shoot tissue taken approximately 20 cm above the soil surface</tissue>
    </source>
</reference>